<proteinExistence type="predicted"/>
<reference evidence="1" key="1">
    <citation type="submission" date="2021-09" db="EMBL/GenBank/DDBJ databases">
        <title>Genomic analysis of Ralstonia spp.</title>
        <authorList>
            <person name="Aburjaile F."/>
            <person name="Ariute J.C."/>
            <person name="Pais A.K.L."/>
            <person name="Albuquerque G.M.R."/>
            <person name="Silva A.M.F."/>
            <person name="Brenig B."/>
            <person name="Azevedo V."/>
            <person name="Matiuzzi M."/>
            <person name="Ramos R."/>
            <person name="Goes-Neto A."/>
            <person name="Soares S."/>
            <person name="Iseppon A.M.B."/>
            <person name="Souza E."/>
            <person name="Gama M."/>
        </authorList>
    </citation>
    <scope>NUCLEOTIDE SEQUENCE</scope>
    <source>
        <strain evidence="1">CCRMRs91</strain>
    </source>
</reference>
<evidence type="ECO:0000313" key="2">
    <source>
        <dbReference type="Proteomes" id="UP001144050"/>
    </source>
</evidence>
<comment type="caution">
    <text evidence="1">The sequence shown here is derived from an EMBL/GenBank/DDBJ whole genome shotgun (WGS) entry which is preliminary data.</text>
</comment>
<accession>A0AAW5ZUJ8</accession>
<name>A0AAW5ZUJ8_RALSL</name>
<protein>
    <submittedName>
        <fullName evidence="1">Uncharacterized protein</fullName>
    </submittedName>
</protein>
<dbReference type="EMBL" id="JAIVFG010000054">
    <property type="protein sequence ID" value="MDB0573529.1"/>
    <property type="molecule type" value="Genomic_DNA"/>
</dbReference>
<gene>
    <name evidence="1" type="ORF">LBW59_22530</name>
</gene>
<sequence>MDEENNSVELVAKAARQQGVAPEVLEKLLALESSFPSMAVYGAKVDFSRQVARILDEAAGQGDL</sequence>
<dbReference type="RefSeq" id="WP_271657223.1">
    <property type="nucleotide sequence ID" value="NZ_JAIVFG010000054.1"/>
</dbReference>
<evidence type="ECO:0000313" key="1">
    <source>
        <dbReference type="EMBL" id="MDB0573529.1"/>
    </source>
</evidence>
<dbReference type="Proteomes" id="UP001144050">
    <property type="component" value="Unassembled WGS sequence"/>
</dbReference>
<dbReference type="AlphaFoldDB" id="A0AAW5ZUJ8"/>
<organism evidence="1 2">
    <name type="scientific">Ralstonia solanacearum</name>
    <name type="common">Pseudomonas solanacearum</name>
    <dbReference type="NCBI Taxonomy" id="305"/>
    <lineage>
        <taxon>Bacteria</taxon>
        <taxon>Pseudomonadati</taxon>
        <taxon>Pseudomonadota</taxon>
        <taxon>Betaproteobacteria</taxon>
        <taxon>Burkholderiales</taxon>
        <taxon>Burkholderiaceae</taxon>
        <taxon>Ralstonia</taxon>
        <taxon>Ralstonia solanacearum species complex</taxon>
    </lineage>
</organism>